<proteinExistence type="predicted"/>
<dbReference type="Proteomes" id="UP000789570">
    <property type="component" value="Unassembled WGS sequence"/>
</dbReference>
<evidence type="ECO:0000313" key="2">
    <source>
        <dbReference type="Proteomes" id="UP000789570"/>
    </source>
</evidence>
<accession>A0A9N9IZ18</accession>
<dbReference type="EMBL" id="CAJVPQ010021311">
    <property type="protein sequence ID" value="CAG8758052.1"/>
    <property type="molecule type" value="Genomic_DNA"/>
</dbReference>
<gene>
    <name evidence="1" type="ORF">FCALED_LOCUS16743</name>
</gene>
<organism evidence="1 2">
    <name type="scientific">Funneliformis caledonium</name>
    <dbReference type="NCBI Taxonomy" id="1117310"/>
    <lineage>
        <taxon>Eukaryota</taxon>
        <taxon>Fungi</taxon>
        <taxon>Fungi incertae sedis</taxon>
        <taxon>Mucoromycota</taxon>
        <taxon>Glomeromycotina</taxon>
        <taxon>Glomeromycetes</taxon>
        <taxon>Glomerales</taxon>
        <taxon>Glomeraceae</taxon>
        <taxon>Funneliformis</taxon>
    </lineage>
</organism>
<comment type="caution">
    <text evidence="1">The sequence shown here is derived from an EMBL/GenBank/DDBJ whole genome shotgun (WGS) entry which is preliminary data.</text>
</comment>
<evidence type="ECO:0000313" key="1">
    <source>
        <dbReference type="EMBL" id="CAG8758052.1"/>
    </source>
</evidence>
<sequence length="106" mass="12341">YNATPLDKAKYKLCKDILNYEQDNGLTTKDIAQQLGLTKLPQKPTNLRPYAIDIIINKKRFTRLELNPLIATLKHPNENITDDLIIYLIEQLNGETVKPEPKRYYQ</sequence>
<name>A0A9N9IZ18_9GLOM</name>
<keyword evidence="2" id="KW-1185">Reference proteome</keyword>
<dbReference type="AlphaFoldDB" id="A0A9N9IZ18"/>
<reference evidence="1" key="1">
    <citation type="submission" date="2021-06" db="EMBL/GenBank/DDBJ databases">
        <authorList>
            <person name="Kallberg Y."/>
            <person name="Tangrot J."/>
            <person name="Rosling A."/>
        </authorList>
    </citation>
    <scope>NUCLEOTIDE SEQUENCE</scope>
    <source>
        <strain evidence="1">UK204</strain>
    </source>
</reference>
<protein>
    <submittedName>
        <fullName evidence="1">5799_t:CDS:1</fullName>
    </submittedName>
</protein>
<dbReference type="OrthoDB" id="2437158at2759"/>
<feature type="non-terminal residue" evidence="1">
    <location>
        <position position="1"/>
    </location>
</feature>